<keyword evidence="16" id="KW-1185">Reference proteome</keyword>
<keyword evidence="6 11" id="KW-0798">TonB box</keyword>
<evidence type="ECO:0000256" key="9">
    <source>
        <dbReference type="ARBA" id="ARBA00023237"/>
    </source>
</evidence>
<feature type="domain" description="TonB-dependent receptor-like beta-barrel" evidence="13">
    <location>
        <begin position="314"/>
        <end position="817"/>
    </location>
</feature>
<comment type="similarity">
    <text evidence="10 11">Belongs to the TonB-dependent receptor family.</text>
</comment>
<evidence type="ECO:0000256" key="1">
    <source>
        <dbReference type="ARBA" id="ARBA00004571"/>
    </source>
</evidence>
<evidence type="ECO:0000313" key="16">
    <source>
        <dbReference type="Proteomes" id="UP000198756"/>
    </source>
</evidence>
<organism evidence="15 16">
    <name type="scientific">Algoriphagus alkaliphilus</name>
    <dbReference type="NCBI Taxonomy" id="279824"/>
    <lineage>
        <taxon>Bacteria</taxon>
        <taxon>Pseudomonadati</taxon>
        <taxon>Bacteroidota</taxon>
        <taxon>Cytophagia</taxon>
        <taxon>Cytophagales</taxon>
        <taxon>Cyclobacteriaceae</taxon>
        <taxon>Algoriphagus</taxon>
    </lineage>
</organism>
<evidence type="ECO:0000256" key="3">
    <source>
        <dbReference type="ARBA" id="ARBA00022452"/>
    </source>
</evidence>
<keyword evidence="9 10" id="KW-0998">Cell outer membrane</keyword>
<dbReference type="PANTHER" id="PTHR30069">
    <property type="entry name" value="TONB-DEPENDENT OUTER MEMBRANE RECEPTOR"/>
    <property type="match status" value="1"/>
</dbReference>
<evidence type="ECO:0000256" key="8">
    <source>
        <dbReference type="ARBA" id="ARBA00023170"/>
    </source>
</evidence>
<evidence type="ECO:0000256" key="5">
    <source>
        <dbReference type="ARBA" id="ARBA00022729"/>
    </source>
</evidence>
<dbReference type="SUPFAM" id="SSF56935">
    <property type="entry name" value="Porins"/>
    <property type="match status" value="1"/>
</dbReference>
<evidence type="ECO:0000313" key="15">
    <source>
        <dbReference type="EMBL" id="SDA93646.1"/>
    </source>
</evidence>
<keyword evidence="7 10" id="KW-0472">Membrane</keyword>
<dbReference type="GO" id="GO:0044718">
    <property type="term" value="P:siderophore transmembrane transport"/>
    <property type="evidence" value="ECO:0007669"/>
    <property type="project" value="TreeGrafter"/>
</dbReference>
<gene>
    <name evidence="15" type="ORF">SAMN03080617_03763</name>
</gene>
<dbReference type="Pfam" id="PF07715">
    <property type="entry name" value="Plug"/>
    <property type="match status" value="1"/>
</dbReference>
<evidence type="ECO:0000259" key="13">
    <source>
        <dbReference type="Pfam" id="PF00593"/>
    </source>
</evidence>
<evidence type="ECO:0000256" key="4">
    <source>
        <dbReference type="ARBA" id="ARBA00022692"/>
    </source>
</evidence>
<evidence type="ECO:0000256" key="6">
    <source>
        <dbReference type="ARBA" id="ARBA00023077"/>
    </source>
</evidence>
<dbReference type="Proteomes" id="UP000198756">
    <property type="component" value="Unassembled WGS sequence"/>
</dbReference>
<evidence type="ECO:0000256" key="7">
    <source>
        <dbReference type="ARBA" id="ARBA00023136"/>
    </source>
</evidence>
<feature type="chain" id="PRO_5011522973" evidence="12">
    <location>
        <begin position="19"/>
        <end position="846"/>
    </location>
</feature>
<evidence type="ECO:0000256" key="10">
    <source>
        <dbReference type="PROSITE-ProRule" id="PRU01360"/>
    </source>
</evidence>
<dbReference type="RefSeq" id="WP_092733541.1">
    <property type="nucleotide sequence ID" value="NZ_FMXE01000036.1"/>
</dbReference>
<dbReference type="GO" id="GO:0009279">
    <property type="term" value="C:cell outer membrane"/>
    <property type="evidence" value="ECO:0007669"/>
    <property type="project" value="UniProtKB-SubCell"/>
</dbReference>
<keyword evidence="4 10" id="KW-0812">Transmembrane</keyword>
<dbReference type="GO" id="GO:0015344">
    <property type="term" value="F:siderophore uptake transmembrane transporter activity"/>
    <property type="evidence" value="ECO:0007669"/>
    <property type="project" value="TreeGrafter"/>
</dbReference>
<evidence type="ECO:0000256" key="11">
    <source>
        <dbReference type="RuleBase" id="RU003357"/>
    </source>
</evidence>
<comment type="subcellular location">
    <subcellularLocation>
        <location evidence="1 10">Cell outer membrane</location>
        <topology evidence="1 10">Multi-pass membrane protein</topology>
    </subcellularLocation>
</comment>
<reference evidence="16" key="1">
    <citation type="submission" date="2016-10" db="EMBL/GenBank/DDBJ databases">
        <authorList>
            <person name="Varghese N."/>
            <person name="Submissions S."/>
        </authorList>
    </citation>
    <scope>NUCLEOTIDE SEQUENCE [LARGE SCALE GENOMIC DNA]</scope>
    <source>
        <strain evidence="16">DSM 22703</strain>
    </source>
</reference>
<proteinExistence type="inferred from homology"/>
<dbReference type="OrthoDB" id="1109208at2"/>
<dbReference type="PANTHER" id="PTHR30069:SF29">
    <property type="entry name" value="HEMOGLOBIN AND HEMOGLOBIN-HAPTOGLOBIN-BINDING PROTEIN 1-RELATED"/>
    <property type="match status" value="1"/>
</dbReference>
<dbReference type="InterPro" id="IPR036942">
    <property type="entry name" value="Beta-barrel_TonB_sf"/>
</dbReference>
<dbReference type="InterPro" id="IPR037066">
    <property type="entry name" value="Plug_dom_sf"/>
</dbReference>
<sequence length="846" mass="94401">MRTILIFLLLPLSLKSFAQENLTGDTLAVKELKELVITATRQEESIFQSPVSIEKLNLQQIKNSAQPGFFDAIQNLKGIQVITPSLGFKVINARGFAHTTNVRFVQLVDGIDNQAPHVGAPIGNSLGPGDLDILAVEVIPGSSSAMYGMNAINGIANFITKNPFDFQGVSFQQKTGINNVNSPDSQNTILSETNLRIAEVIGSKFALKINGTFLKGTDWFANNQTDLFSGANLSTGLIGESNPGKDLVNVYGDESSNRRTLTLGGKQYVVSRTGYAEKDVADYDLQNLKADVSLYFRPKALQEFSYTFRTANQENIYQRTNRFRFENYKTQQHALSFQSPSIRFKGYYTRENTGDSYNIRSMAENIDRSSKSDNTWFGDFSRQFNALTNSGIQVDEAMQLSRAFADSGRILPDTPEMEAKIEELRTINNWDIGAALRVKAALVHSEFQHDLSSVLFKKSDSFTLMYGLDFRQYLIVPDGNYFINPTEPEKNLGYWKTGGFVQGSKSLLSDRIKISGVLRLEKNQYFPIKANPRIALVYSPGPNQTIRFSAQNGYRFPSIFEAFSNINSGGRKRIGGLPVMSDGIFENSYTQASITQFQRAVQSAINTNGSSLEEAISQNQDLLAKNPYTYLEPEEVTSLEAGYRAVLVQGKLSLDFDVYFNQYRNLIAQIDVNVPKTSVADRIPYYLLDRSAQDYYRLWTNSKTISKNWGSTLGLSYELSSKIKVGGNFTYANLSNPSRSDGLEDGFNTPEWVYNLFISSPAIYKTLGFSVNFRQQDEFLWQSALATGMVDQYSTLDVQANASFLKGFLNLKIGATNALNDYYYSFIGGPAIGGFYYSTLTLDLGR</sequence>
<evidence type="ECO:0000256" key="12">
    <source>
        <dbReference type="SAM" id="SignalP"/>
    </source>
</evidence>
<dbReference type="Gene3D" id="2.170.130.10">
    <property type="entry name" value="TonB-dependent receptor, plug domain"/>
    <property type="match status" value="1"/>
</dbReference>
<dbReference type="InterPro" id="IPR000531">
    <property type="entry name" value="Beta-barrel_TonB"/>
</dbReference>
<accession>A0A1G5ZGG4</accession>
<feature type="domain" description="TonB-dependent receptor plug" evidence="14">
    <location>
        <begin position="48"/>
        <end position="155"/>
    </location>
</feature>
<keyword evidence="3 10" id="KW-1134">Transmembrane beta strand</keyword>
<protein>
    <submittedName>
        <fullName evidence="15">Iron complex outermembrane recepter protein</fullName>
    </submittedName>
</protein>
<keyword evidence="5 12" id="KW-0732">Signal</keyword>
<evidence type="ECO:0000259" key="14">
    <source>
        <dbReference type="Pfam" id="PF07715"/>
    </source>
</evidence>
<feature type="signal peptide" evidence="12">
    <location>
        <begin position="1"/>
        <end position="18"/>
    </location>
</feature>
<dbReference type="InterPro" id="IPR039426">
    <property type="entry name" value="TonB-dep_rcpt-like"/>
</dbReference>
<name>A0A1G5ZGG4_9BACT</name>
<dbReference type="InterPro" id="IPR012910">
    <property type="entry name" value="Plug_dom"/>
</dbReference>
<keyword evidence="8" id="KW-0675">Receptor</keyword>
<dbReference type="EMBL" id="FMXE01000036">
    <property type="protein sequence ID" value="SDA93646.1"/>
    <property type="molecule type" value="Genomic_DNA"/>
</dbReference>
<keyword evidence="2 10" id="KW-0813">Transport</keyword>
<dbReference type="Gene3D" id="2.40.170.20">
    <property type="entry name" value="TonB-dependent receptor, beta-barrel domain"/>
    <property type="match status" value="1"/>
</dbReference>
<dbReference type="STRING" id="279824.SAMN03080617_03763"/>
<dbReference type="AlphaFoldDB" id="A0A1G5ZGG4"/>
<dbReference type="PROSITE" id="PS52016">
    <property type="entry name" value="TONB_DEPENDENT_REC_3"/>
    <property type="match status" value="1"/>
</dbReference>
<dbReference type="Pfam" id="PF00593">
    <property type="entry name" value="TonB_dep_Rec_b-barrel"/>
    <property type="match status" value="1"/>
</dbReference>
<evidence type="ECO:0000256" key="2">
    <source>
        <dbReference type="ARBA" id="ARBA00022448"/>
    </source>
</evidence>